<dbReference type="Pfam" id="PF00398">
    <property type="entry name" value="RrnaAD"/>
    <property type="match status" value="1"/>
</dbReference>
<dbReference type="PANTHER" id="PTHR11727:SF7">
    <property type="entry name" value="DIMETHYLADENOSINE TRANSFERASE-RELATED"/>
    <property type="match status" value="1"/>
</dbReference>
<keyword evidence="6 7" id="KW-0694">RNA-binding</keyword>
<evidence type="ECO:0000256" key="5">
    <source>
        <dbReference type="ARBA" id="ARBA00022691"/>
    </source>
</evidence>
<dbReference type="EMBL" id="JBGUAW010000011">
    <property type="protein sequence ID" value="MFA9462128.1"/>
    <property type="molecule type" value="Genomic_DNA"/>
</dbReference>
<dbReference type="Gene3D" id="1.10.8.100">
    <property type="entry name" value="Ribosomal RNA adenine dimethylase-like, domain 2"/>
    <property type="match status" value="1"/>
</dbReference>
<comment type="subcellular location">
    <subcellularLocation>
        <location evidence="7">Cytoplasm</location>
    </subcellularLocation>
</comment>
<evidence type="ECO:0000256" key="2">
    <source>
        <dbReference type="ARBA" id="ARBA00022552"/>
    </source>
</evidence>
<dbReference type="PROSITE" id="PS51689">
    <property type="entry name" value="SAM_RNA_A_N6_MT"/>
    <property type="match status" value="1"/>
</dbReference>
<sequence>MQKHRPRKRFGQNFLHDGNIAGKIVAALDPGADDRVVEIGPGQGALTRLLLAQLDRLDAIELDRDLIPGLAGLPGAERLHVHEADALDFDFAGLAAERGGPLRVAGNLPYNISTPLLFHLLAHPDAIRDMFFMLQREVVDRLAAAPGTKTYGRLSVMAQVDCAVTPLFRVPPGAFYPVPQVESAVVHLRLRPGNAPRDRARFEEVVARAFQARRKTLRNALRGLCDPSCLEAAAIDPHIRAEMLTVDDFIRLADQAAGAGGPEATAES</sequence>
<gene>
    <name evidence="7 10" type="primary">rsmA</name>
    <name evidence="7" type="synonym">ksgA</name>
    <name evidence="10" type="ORF">ACERLL_15020</name>
</gene>
<protein>
    <recommendedName>
        <fullName evidence="7">Ribosomal RNA small subunit methyltransferase A</fullName>
        <ecNumber evidence="7">2.1.1.182</ecNumber>
    </recommendedName>
    <alternativeName>
        <fullName evidence="7">16S rRNA (adenine(1518)-N(6)/adenine(1519)-N(6))-dimethyltransferase</fullName>
    </alternativeName>
    <alternativeName>
        <fullName evidence="7">16S rRNA dimethyladenosine transferase</fullName>
    </alternativeName>
    <alternativeName>
        <fullName evidence="7">16S rRNA dimethylase</fullName>
    </alternativeName>
    <alternativeName>
        <fullName evidence="7">S-adenosylmethionine-6-N', N'-adenosyl(rRNA) dimethyltransferase</fullName>
    </alternativeName>
</protein>
<feature type="binding site" evidence="7 8">
    <location>
        <position position="40"/>
    </location>
    <ligand>
        <name>S-adenosyl-L-methionine</name>
        <dbReference type="ChEBI" id="CHEBI:59789"/>
    </ligand>
</feature>
<keyword evidence="4 7" id="KW-0808">Transferase</keyword>
<name>A0ABV4U034_9GAMM</name>
<keyword evidence="1 7" id="KW-0963">Cytoplasm</keyword>
<dbReference type="Gene3D" id="3.40.50.150">
    <property type="entry name" value="Vaccinia Virus protein VP39"/>
    <property type="match status" value="1"/>
</dbReference>
<accession>A0ABV4U034</accession>
<evidence type="ECO:0000256" key="7">
    <source>
        <dbReference type="HAMAP-Rule" id="MF_00607"/>
    </source>
</evidence>
<feature type="binding site" evidence="7 8">
    <location>
        <position position="61"/>
    </location>
    <ligand>
        <name>S-adenosyl-L-methionine</name>
        <dbReference type="ChEBI" id="CHEBI:59789"/>
    </ligand>
</feature>
<feature type="binding site" evidence="7 8">
    <location>
        <position position="13"/>
    </location>
    <ligand>
        <name>S-adenosyl-L-methionine</name>
        <dbReference type="ChEBI" id="CHEBI:59789"/>
    </ligand>
</feature>
<comment type="catalytic activity">
    <reaction evidence="7">
        <text>adenosine(1518)/adenosine(1519) in 16S rRNA + 4 S-adenosyl-L-methionine = N(6)-dimethyladenosine(1518)/N(6)-dimethyladenosine(1519) in 16S rRNA + 4 S-adenosyl-L-homocysteine + 4 H(+)</text>
        <dbReference type="Rhea" id="RHEA:19609"/>
        <dbReference type="Rhea" id="RHEA-COMP:10232"/>
        <dbReference type="Rhea" id="RHEA-COMP:10233"/>
        <dbReference type="ChEBI" id="CHEBI:15378"/>
        <dbReference type="ChEBI" id="CHEBI:57856"/>
        <dbReference type="ChEBI" id="CHEBI:59789"/>
        <dbReference type="ChEBI" id="CHEBI:74411"/>
        <dbReference type="ChEBI" id="CHEBI:74493"/>
        <dbReference type="EC" id="2.1.1.182"/>
    </reaction>
</comment>
<dbReference type="SUPFAM" id="SSF53335">
    <property type="entry name" value="S-adenosyl-L-methionine-dependent methyltransferases"/>
    <property type="match status" value="1"/>
</dbReference>
<dbReference type="InterPro" id="IPR011530">
    <property type="entry name" value="rRNA_adenine_dimethylase"/>
</dbReference>
<evidence type="ECO:0000256" key="4">
    <source>
        <dbReference type="ARBA" id="ARBA00022679"/>
    </source>
</evidence>
<dbReference type="InterPro" id="IPR001737">
    <property type="entry name" value="KsgA/Erm"/>
</dbReference>
<dbReference type="SMART" id="SM00650">
    <property type="entry name" value="rADc"/>
    <property type="match status" value="1"/>
</dbReference>
<feature type="binding site" evidence="7 8">
    <location>
        <position position="15"/>
    </location>
    <ligand>
        <name>S-adenosyl-L-methionine</name>
        <dbReference type="ChEBI" id="CHEBI:59789"/>
    </ligand>
</feature>
<evidence type="ECO:0000259" key="9">
    <source>
        <dbReference type="SMART" id="SM00650"/>
    </source>
</evidence>
<dbReference type="RefSeq" id="WP_373656916.1">
    <property type="nucleotide sequence ID" value="NZ_JBGUAW010000011.1"/>
</dbReference>
<evidence type="ECO:0000256" key="6">
    <source>
        <dbReference type="ARBA" id="ARBA00022884"/>
    </source>
</evidence>
<keyword evidence="11" id="KW-1185">Reference proteome</keyword>
<reference evidence="10 11" key="1">
    <citation type="submission" date="2024-08" db="EMBL/GenBank/DDBJ databases">
        <title>Whole-genome sequencing of halo(alkali)philic microorganisms from hypersaline lakes.</title>
        <authorList>
            <person name="Sorokin D.Y."/>
            <person name="Merkel A.Y."/>
            <person name="Messina E."/>
            <person name="Yakimov M."/>
        </authorList>
    </citation>
    <scope>NUCLEOTIDE SEQUENCE [LARGE SCALE GENOMIC DNA]</scope>
    <source>
        <strain evidence="10 11">Cl-TMA</strain>
    </source>
</reference>
<evidence type="ECO:0000313" key="11">
    <source>
        <dbReference type="Proteomes" id="UP001575181"/>
    </source>
</evidence>
<dbReference type="InterPro" id="IPR029063">
    <property type="entry name" value="SAM-dependent_MTases_sf"/>
</dbReference>
<dbReference type="HAMAP" id="MF_00607">
    <property type="entry name" value="16SrRNA_methyltr_A"/>
    <property type="match status" value="1"/>
</dbReference>
<keyword evidence="2 7" id="KW-0698">rRNA processing</keyword>
<dbReference type="EC" id="2.1.1.182" evidence="7"/>
<evidence type="ECO:0000256" key="3">
    <source>
        <dbReference type="ARBA" id="ARBA00022603"/>
    </source>
</evidence>
<proteinExistence type="inferred from homology"/>
<dbReference type="GO" id="GO:0052908">
    <property type="term" value="F:16S rRNA (adenine(1518)-N(6)/adenine(1519)-N(6))-dimethyltransferase activity"/>
    <property type="evidence" value="ECO:0007669"/>
    <property type="project" value="UniProtKB-EC"/>
</dbReference>
<evidence type="ECO:0000256" key="8">
    <source>
        <dbReference type="PROSITE-ProRule" id="PRU01026"/>
    </source>
</evidence>
<dbReference type="NCBIfam" id="TIGR00755">
    <property type="entry name" value="ksgA"/>
    <property type="match status" value="1"/>
</dbReference>
<dbReference type="InterPro" id="IPR020598">
    <property type="entry name" value="rRNA_Ade_methylase_Trfase_N"/>
</dbReference>
<dbReference type="PROSITE" id="PS01131">
    <property type="entry name" value="RRNA_A_DIMETH"/>
    <property type="match status" value="1"/>
</dbReference>
<dbReference type="InterPro" id="IPR020596">
    <property type="entry name" value="rRNA_Ade_Mease_Trfase_CS"/>
</dbReference>
<comment type="function">
    <text evidence="7">Specifically dimethylates two adjacent adenosines (A1518 and A1519) in the loop of a conserved hairpin near the 3'-end of 16S rRNA in the 30S particle. May play a critical role in biogenesis of 30S subunits.</text>
</comment>
<feature type="binding site" evidence="7 8">
    <location>
        <position position="107"/>
    </location>
    <ligand>
        <name>S-adenosyl-L-methionine</name>
        <dbReference type="ChEBI" id="CHEBI:59789"/>
    </ligand>
</feature>
<evidence type="ECO:0000256" key="1">
    <source>
        <dbReference type="ARBA" id="ARBA00022490"/>
    </source>
</evidence>
<keyword evidence="3 7" id="KW-0489">Methyltransferase</keyword>
<comment type="similarity">
    <text evidence="7">Belongs to the class I-like SAM-binding methyltransferase superfamily. rRNA adenine N(6)-methyltransferase family. RsmA subfamily.</text>
</comment>
<dbReference type="Proteomes" id="UP001575181">
    <property type="component" value="Unassembled WGS sequence"/>
</dbReference>
<organism evidence="10 11">
    <name type="scientific">Thiohalorhabdus methylotrophus</name>
    <dbReference type="NCBI Taxonomy" id="3242694"/>
    <lineage>
        <taxon>Bacteria</taxon>
        <taxon>Pseudomonadati</taxon>
        <taxon>Pseudomonadota</taxon>
        <taxon>Gammaproteobacteria</taxon>
        <taxon>Thiohalorhabdales</taxon>
        <taxon>Thiohalorhabdaceae</taxon>
        <taxon>Thiohalorhabdus</taxon>
    </lineage>
</organism>
<feature type="domain" description="Ribosomal RNA adenine methylase transferase N-terminal" evidence="9">
    <location>
        <begin position="20"/>
        <end position="192"/>
    </location>
</feature>
<comment type="caution">
    <text evidence="10">The sequence shown here is derived from an EMBL/GenBank/DDBJ whole genome shotgun (WGS) entry which is preliminary data.</text>
</comment>
<dbReference type="InterPro" id="IPR023165">
    <property type="entry name" value="rRNA_Ade_diMease-like_C"/>
</dbReference>
<dbReference type="PANTHER" id="PTHR11727">
    <property type="entry name" value="DIMETHYLADENOSINE TRANSFERASE"/>
    <property type="match status" value="1"/>
</dbReference>
<evidence type="ECO:0000313" key="10">
    <source>
        <dbReference type="EMBL" id="MFA9462128.1"/>
    </source>
</evidence>
<keyword evidence="5 7" id="KW-0949">S-adenosyl-L-methionine</keyword>
<feature type="binding site" evidence="7 8">
    <location>
        <position position="85"/>
    </location>
    <ligand>
        <name>S-adenosyl-L-methionine</name>
        <dbReference type="ChEBI" id="CHEBI:59789"/>
    </ligand>
</feature>